<gene>
    <name evidence="2" type="ORF">WG901_15355</name>
</gene>
<sequence length="127" mass="14493">MSIKRIVMVKRKQGLTPDQFREGYENSHSRIAVELFGHLWLEYRRNYLTSGYSFEPGSGDGTGGPEEIGFDAVSEFVLRDAAALEEMGRIALANHDRIKEDEARWFEQTRCWLVGCETVVEDLHPTA</sequence>
<dbReference type="InterPro" id="IPR011008">
    <property type="entry name" value="Dimeric_a/b-barrel"/>
</dbReference>
<evidence type="ECO:0000259" key="1">
    <source>
        <dbReference type="Pfam" id="PF07110"/>
    </source>
</evidence>
<protein>
    <submittedName>
        <fullName evidence="2">EthD domain-containing protein</fullName>
    </submittedName>
</protein>
<reference evidence="2 3" key="1">
    <citation type="submission" date="2024-03" db="EMBL/GenBank/DDBJ databases">
        <authorList>
            <person name="Jo J.-H."/>
        </authorList>
    </citation>
    <scope>NUCLEOTIDE SEQUENCE [LARGE SCALE GENOMIC DNA]</scope>
    <source>
        <strain evidence="2 3">PS1R-30</strain>
    </source>
</reference>
<name>A0ABU8RYD1_9SPHN</name>
<feature type="domain" description="EthD" evidence="1">
    <location>
        <begin position="12"/>
        <end position="107"/>
    </location>
</feature>
<proteinExistence type="predicted"/>
<dbReference type="InterPro" id="IPR009799">
    <property type="entry name" value="EthD_dom"/>
</dbReference>
<dbReference type="RefSeq" id="WP_339587971.1">
    <property type="nucleotide sequence ID" value="NZ_JBBHJZ010000003.1"/>
</dbReference>
<dbReference type="Proteomes" id="UP001361239">
    <property type="component" value="Unassembled WGS sequence"/>
</dbReference>
<accession>A0ABU8RYD1</accession>
<keyword evidence="3" id="KW-1185">Reference proteome</keyword>
<organism evidence="2 3">
    <name type="scientific">Novosphingobium anseongense</name>
    <dbReference type="NCBI Taxonomy" id="3133436"/>
    <lineage>
        <taxon>Bacteria</taxon>
        <taxon>Pseudomonadati</taxon>
        <taxon>Pseudomonadota</taxon>
        <taxon>Alphaproteobacteria</taxon>
        <taxon>Sphingomonadales</taxon>
        <taxon>Sphingomonadaceae</taxon>
        <taxon>Novosphingobium</taxon>
    </lineage>
</organism>
<dbReference type="Pfam" id="PF07110">
    <property type="entry name" value="EthD"/>
    <property type="match status" value="1"/>
</dbReference>
<evidence type="ECO:0000313" key="2">
    <source>
        <dbReference type="EMBL" id="MEJ5978027.1"/>
    </source>
</evidence>
<dbReference type="EMBL" id="JBBHJZ010000003">
    <property type="protein sequence ID" value="MEJ5978027.1"/>
    <property type="molecule type" value="Genomic_DNA"/>
</dbReference>
<comment type="caution">
    <text evidence="2">The sequence shown here is derived from an EMBL/GenBank/DDBJ whole genome shotgun (WGS) entry which is preliminary data.</text>
</comment>
<dbReference type="SUPFAM" id="SSF54909">
    <property type="entry name" value="Dimeric alpha+beta barrel"/>
    <property type="match status" value="1"/>
</dbReference>
<evidence type="ECO:0000313" key="3">
    <source>
        <dbReference type="Proteomes" id="UP001361239"/>
    </source>
</evidence>
<dbReference type="Gene3D" id="3.30.70.100">
    <property type="match status" value="1"/>
</dbReference>